<dbReference type="RefSeq" id="WP_003035785.1">
    <property type="nucleotide sequence ID" value="NZ_AICP01000039.1"/>
</dbReference>
<evidence type="ECO:0000256" key="2">
    <source>
        <dbReference type="PROSITE-ProRule" id="PRU00335"/>
    </source>
</evidence>
<organism evidence="4 5">
    <name type="scientific">Streptococcus anginosus subsp. whileyi CCUG 39159</name>
    <dbReference type="NCBI Taxonomy" id="1095729"/>
    <lineage>
        <taxon>Bacteria</taxon>
        <taxon>Bacillati</taxon>
        <taxon>Bacillota</taxon>
        <taxon>Bacilli</taxon>
        <taxon>Lactobacillales</taxon>
        <taxon>Streptococcaceae</taxon>
        <taxon>Streptococcus</taxon>
        <taxon>Streptococcus anginosus group</taxon>
    </lineage>
</organism>
<dbReference type="PATRIC" id="fig|1095729.3.peg.1026"/>
<dbReference type="InterPro" id="IPR001647">
    <property type="entry name" value="HTH_TetR"/>
</dbReference>
<dbReference type="InterPro" id="IPR009057">
    <property type="entry name" value="Homeodomain-like_sf"/>
</dbReference>
<dbReference type="Pfam" id="PF00440">
    <property type="entry name" value="TetR_N"/>
    <property type="match status" value="1"/>
</dbReference>
<keyword evidence="5" id="KW-1185">Reference proteome</keyword>
<feature type="domain" description="HTH tetR-type" evidence="3">
    <location>
        <begin position="10"/>
        <end position="70"/>
    </location>
</feature>
<reference evidence="4 5" key="1">
    <citation type="submission" date="2012-01" db="EMBL/GenBank/DDBJ databases">
        <authorList>
            <person name="Harkins D.M."/>
            <person name="Madupu R."/>
            <person name="Durkin A.S."/>
            <person name="Torralba M."/>
            <person name="Methe B."/>
            <person name="Sutton G.G."/>
            <person name="Nelson K.E."/>
        </authorList>
    </citation>
    <scope>NUCLEOTIDE SEQUENCE [LARGE SCALE GENOMIC DNA]</scope>
    <source>
        <strain evidence="4 5">CCUG 39159</strain>
    </source>
</reference>
<comment type="caution">
    <text evidence="4">The sequence shown here is derived from an EMBL/GenBank/DDBJ whole genome shotgun (WGS) entry which is preliminary data.</text>
</comment>
<dbReference type="PROSITE" id="PS50977">
    <property type="entry name" value="HTH_TETR_2"/>
    <property type="match status" value="1"/>
</dbReference>
<name>I0SEI1_STRAP</name>
<evidence type="ECO:0000259" key="3">
    <source>
        <dbReference type="PROSITE" id="PS50977"/>
    </source>
</evidence>
<accession>I0SEI1</accession>
<dbReference type="AlphaFoldDB" id="I0SEI1"/>
<dbReference type="Proteomes" id="UP000003245">
    <property type="component" value="Unassembled WGS sequence"/>
</dbReference>
<dbReference type="GO" id="GO:0003677">
    <property type="term" value="F:DNA binding"/>
    <property type="evidence" value="ECO:0007669"/>
    <property type="project" value="UniProtKB-UniRule"/>
</dbReference>
<keyword evidence="1 2" id="KW-0238">DNA-binding</keyword>
<dbReference type="SUPFAM" id="SSF46689">
    <property type="entry name" value="Homeodomain-like"/>
    <property type="match status" value="1"/>
</dbReference>
<feature type="DNA-binding region" description="H-T-H motif" evidence="2">
    <location>
        <begin position="33"/>
        <end position="52"/>
    </location>
</feature>
<dbReference type="Gene3D" id="1.10.357.10">
    <property type="entry name" value="Tetracycline Repressor, domain 2"/>
    <property type="match status" value="1"/>
</dbReference>
<evidence type="ECO:0000313" key="5">
    <source>
        <dbReference type="Proteomes" id="UP000003245"/>
    </source>
</evidence>
<protein>
    <submittedName>
        <fullName evidence="4">Transcriptional regulator, TetR family</fullName>
    </submittedName>
</protein>
<evidence type="ECO:0000256" key="1">
    <source>
        <dbReference type="ARBA" id="ARBA00023125"/>
    </source>
</evidence>
<gene>
    <name evidence="4" type="ORF">HMPREF1043_1762</name>
</gene>
<sequence length="176" mass="20573">MCKSKRLPSHVRKLNICIAGKEVFLIKSFPKTTMEDVAKQAGISKGCLYNYYKNTHDILYDLVAYYKYNIIEKINSMIDMHGKFYTSDMIMNNIINMLFEEKEIRKIYIIFLIEIHNNEKLETLYRKIKNNCVIAREIVALIESMALSIELLNMINCKNKCNIYSYSSTRASQAVL</sequence>
<proteinExistence type="predicted"/>
<evidence type="ECO:0000313" key="4">
    <source>
        <dbReference type="EMBL" id="EID21784.1"/>
    </source>
</evidence>
<dbReference type="EMBL" id="AICP01000039">
    <property type="protein sequence ID" value="EID21784.1"/>
    <property type="molecule type" value="Genomic_DNA"/>
</dbReference>